<evidence type="ECO:0000313" key="2">
    <source>
        <dbReference type="Proteomes" id="UP000694844"/>
    </source>
</evidence>
<evidence type="ECO:0000256" key="1">
    <source>
        <dbReference type="SAM" id="MobiDB-lite"/>
    </source>
</evidence>
<accession>A0A8B8B5I0</accession>
<sequence length="440" mass="49277">MSRLKNYNDRPESFAAWKATFQSIMQKLQVSTEEEIDLLIKFLGPESSRQANSIKTANFGDPRKGLSRIWERLNNKYGSPEMVEFTLKQKLANVPKLTNKDNSKLYELSDILSEIEAVKDDADYSSLLAYFDTSSGVLPIVNKLPHAIQEKWTTYAVNYKKKHNVSFPPFSVFVEFVRDISQVKNDPSFQYETSAYVPTEKVTHRTKNINVASKKTVSDTDPNIVECPIHHTRHSLNQCRVFRSKSLEERRRFVKGNNICFRCCETTSHTRKSCKRDIKCSECDSTAHPTALHPTSQSSENNLSAYGGEVSLGNTRSATVESKCTQVCGDAHQYGKSCSKTILVRVHQEGQPEKAVTLYAVIDDQSNRTLGKSCLFDSLGIHGQTTEFILTSCSGSIPSHGRRASGLVVESIDGTTSLKLSAVIECDDIPDVKLKSQPQR</sequence>
<proteinExistence type="predicted"/>
<feature type="compositionally biased region" description="Polar residues" evidence="1">
    <location>
        <begin position="289"/>
        <end position="304"/>
    </location>
</feature>
<dbReference type="KEGG" id="cvn:111107496"/>
<feature type="region of interest" description="Disordered" evidence="1">
    <location>
        <begin position="289"/>
        <end position="308"/>
    </location>
</feature>
<reference evidence="3" key="2">
    <citation type="submission" date="2025-08" db="UniProtKB">
        <authorList>
            <consortium name="RefSeq"/>
        </authorList>
    </citation>
    <scope>IDENTIFICATION</scope>
    <source>
        <tissue evidence="3">Whole sample</tissue>
    </source>
</reference>
<reference evidence="2" key="1">
    <citation type="submission" date="2024-06" db="UniProtKB">
        <authorList>
            <consortium name="RefSeq"/>
        </authorList>
    </citation>
    <scope>NUCLEOTIDE SEQUENCE [LARGE SCALE GENOMIC DNA]</scope>
</reference>
<name>A0A8B8B5I0_CRAVI</name>
<dbReference type="Proteomes" id="UP000694844">
    <property type="component" value="Chromosome 1"/>
</dbReference>
<evidence type="ECO:0000313" key="3">
    <source>
        <dbReference type="RefSeq" id="XP_022298431.1"/>
    </source>
</evidence>
<dbReference type="PANTHER" id="PTHR47331:SF6">
    <property type="entry name" value="DOUBLECORTIN DOMAIN-CONTAINING PROTEIN"/>
    <property type="match status" value="1"/>
</dbReference>
<protein>
    <submittedName>
        <fullName evidence="3">Uncharacterized protein LOC111107496</fullName>
    </submittedName>
</protein>
<gene>
    <name evidence="3" type="primary">LOC111107496</name>
</gene>
<organism evidence="2 3">
    <name type="scientific">Crassostrea virginica</name>
    <name type="common">Eastern oyster</name>
    <dbReference type="NCBI Taxonomy" id="6565"/>
    <lineage>
        <taxon>Eukaryota</taxon>
        <taxon>Metazoa</taxon>
        <taxon>Spiralia</taxon>
        <taxon>Lophotrochozoa</taxon>
        <taxon>Mollusca</taxon>
        <taxon>Bivalvia</taxon>
        <taxon>Autobranchia</taxon>
        <taxon>Pteriomorphia</taxon>
        <taxon>Ostreida</taxon>
        <taxon>Ostreoidea</taxon>
        <taxon>Ostreidae</taxon>
        <taxon>Crassostrea</taxon>
    </lineage>
</organism>
<dbReference type="GeneID" id="111107496"/>
<dbReference type="RefSeq" id="XP_022298431.1">
    <property type="nucleotide sequence ID" value="XM_022442723.1"/>
</dbReference>
<keyword evidence="2" id="KW-1185">Reference proteome</keyword>
<dbReference type="AlphaFoldDB" id="A0A8B8B5I0"/>
<dbReference type="PANTHER" id="PTHR47331">
    <property type="entry name" value="PHD-TYPE DOMAIN-CONTAINING PROTEIN"/>
    <property type="match status" value="1"/>
</dbReference>
<dbReference type="OrthoDB" id="6152067at2759"/>